<proteinExistence type="predicted"/>
<keyword evidence="3" id="KW-1185">Reference proteome</keyword>
<dbReference type="PANTHER" id="PTHR34222">
    <property type="entry name" value="GAG_PRE-INTEGRS DOMAIN-CONTAINING PROTEIN"/>
    <property type="match status" value="1"/>
</dbReference>
<dbReference type="InterPro" id="IPR036875">
    <property type="entry name" value="Znf_CCHC_sf"/>
</dbReference>
<dbReference type="Proteomes" id="UP000826656">
    <property type="component" value="Unassembled WGS sequence"/>
</dbReference>
<name>A0ABQ7VWQ6_SOLTU</name>
<gene>
    <name evidence="2" type="ORF">KY290_010036</name>
</gene>
<organism evidence="2 3">
    <name type="scientific">Solanum tuberosum</name>
    <name type="common">Potato</name>
    <dbReference type="NCBI Taxonomy" id="4113"/>
    <lineage>
        <taxon>Eukaryota</taxon>
        <taxon>Viridiplantae</taxon>
        <taxon>Streptophyta</taxon>
        <taxon>Embryophyta</taxon>
        <taxon>Tracheophyta</taxon>
        <taxon>Spermatophyta</taxon>
        <taxon>Magnoliopsida</taxon>
        <taxon>eudicotyledons</taxon>
        <taxon>Gunneridae</taxon>
        <taxon>Pentapetalae</taxon>
        <taxon>asterids</taxon>
        <taxon>lamiids</taxon>
        <taxon>Solanales</taxon>
        <taxon>Solanaceae</taxon>
        <taxon>Solanoideae</taxon>
        <taxon>Solaneae</taxon>
        <taxon>Solanum</taxon>
    </lineage>
</organism>
<comment type="caution">
    <text evidence="2">The sequence shown here is derived from an EMBL/GenBank/DDBJ whole genome shotgun (WGS) entry which is preliminary data.</text>
</comment>
<evidence type="ECO:0000313" key="2">
    <source>
        <dbReference type="EMBL" id="KAH0772899.1"/>
    </source>
</evidence>
<protein>
    <recommendedName>
        <fullName evidence="4">CCHC-type domain-containing protein</fullName>
    </recommendedName>
</protein>
<dbReference type="EMBL" id="JAIVGD010000005">
    <property type="protein sequence ID" value="KAH0772899.1"/>
    <property type="molecule type" value="Genomic_DNA"/>
</dbReference>
<feature type="region of interest" description="Disordered" evidence="1">
    <location>
        <begin position="40"/>
        <end position="75"/>
    </location>
</feature>
<evidence type="ECO:0000313" key="3">
    <source>
        <dbReference type="Proteomes" id="UP000826656"/>
    </source>
</evidence>
<evidence type="ECO:0000256" key="1">
    <source>
        <dbReference type="SAM" id="MobiDB-lite"/>
    </source>
</evidence>
<accession>A0ABQ7VWQ6</accession>
<feature type="compositionally biased region" description="Polar residues" evidence="1">
    <location>
        <begin position="41"/>
        <end position="65"/>
    </location>
</feature>
<dbReference type="SUPFAM" id="SSF57756">
    <property type="entry name" value="Retrovirus zinc finger-like domains"/>
    <property type="match status" value="1"/>
</dbReference>
<sequence>MGLNDAFTGVRGNILMMKPLPSTTQAYSIILHEESQREVHSNNSLTTDSSAFMTSGQKWTPTKNSGEYRGTRPAGNVEGKKSELFCKYCKKFGHMKEDCYKLVGYPAHFKFNKPRKGNFGNHQANAVVDQEFKTTTTTD</sequence>
<evidence type="ECO:0008006" key="4">
    <source>
        <dbReference type="Google" id="ProtNLM"/>
    </source>
</evidence>
<dbReference type="PANTHER" id="PTHR34222:SF33">
    <property type="entry name" value="RETROTRANSPOSON GAG DOMAIN-CONTAINING PROTEIN"/>
    <property type="match status" value="1"/>
</dbReference>
<reference evidence="2 3" key="1">
    <citation type="journal article" date="2021" name="bioRxiv">
        <title>Chromosome-scale and haplotype-resolved genome assembly of a tetraploid potato cultivar.</title>
        <authorList>
            <person name="Sun H."/>
            <person name="Jiao W.-B."/>
            <person name="Krause K."/>
            <person name="Campoy J.A."/>
            <person name="Goel M."/>
            <person name="Folz-Donahue K."/>
            <person name="Kukat C."/>
            <person name="Huettel B."/>
            <person name="Schneeberger K."/>
        </authorList>
    </citation>
    <scope>NUCLEOTIDE SEQUENCE [LARGE SCALE GENOMIC DNA]</scope>
    <source>
        <strain evidence="2">SolTubOtavaFocal</strain>
        <tissue evidence="2">Leaves</tissue>
    </source>
</reference>